<gene>
    <name evidence="1" type="ORF">SAMN05216333_101176</name>
</gene>
<dbReference type="AlphaFoldDB" id="A0A1H8JF57"/>
<proteinExistence type="predicted"/>
<dbReference type="STRING" id="42354.SAMN05216333_101176"/>
<dbReference type="Gene3D" id="3.30.2310.20">
    <property type="entry name" value="RelE-like"/>
    <property type="match status" value="1"/>
</dbReference>
<sequence length="97" mass="11562">MHVEFSLEAKAEFEDGERYYECQVQGLGAQFRTDVRNALIRIRNWPLAAQVEQGDIRRMMLSRFPYKLLYSVETDRIYIIAVAHLHRAPDYWINRSK</sequence>
<evidence type="ECO:0000313" key="2">
    <source>
        <dbReference type="Proteomes" id="UP000198814"/>
    </source>
</evidence>
<dbReference type="InterPro" id="IPR035093">
    <property type="entry name" value="RelE/ParE_toxin_dom_sf"/>
</dbReference>
<reference evidence="2" key="1">
    <citation type="submission" date="2016-10" db="EMBL/GenBank/DDBJ databases">
        <authorList>
            <person name="Varghese N."/>
            <person name="Submissions S."/>
        </authorList>
    </citation>
    <scope>NUCLEOTIDE SEQUENCE [LARGE SCALE GENOMIC DNA]</scope>
    <source>
        <strain evidence="2">Nm76</strain>
    </source>
</reference>
<dbReference type="EMBL" id="FODO01000001">
    <property type="protein sequence ID" value="SEN78847.1"/>
    <property type="molecule type" value="Genomic_DNA"/>
</dbReference>
<organism evidence="1 2">
    <name type="scientific">Nitrosomonas oligotropha</name>
    <dbReference type="NCBI Taxonomy" id="42354"/>
    <lineage>
        <taxon>Bacteria</taxon>
        <taxon>Pseudomonadati</taxon>
        <taxon>Pseudomonadota</taxon>
        <taxon>Betaproteobacteria</taxon>
        <taxon>Nitrosomonadales</taxon>
        <taxon>Nitrosomonadaceae</taxon>
        <taxon>Nitrosomonas</taxon>
    </lineage>
</organism>
<accession>A0A1H8JF57</accession>
<keyword evidence="2" id="KW-1185">Reference proteome</keyword>
<name>A0A1H8JF57_9PROT</name>
<protein>
    <recommendedName>
        <fullName evidence="3">Type II toxin-antitoxin system RelE/ParE family toxin</fullName>
    </recommendedName>
</protein>
<evidence type="ECO:0000313" key="1">
    <source>
        <dbReference type="EMBL" id="SEN78847.1"/>
    </source>
</evidence>
<dbReference type="Proteomes" id="UP000198814">
    <property type="component" value="Unassembled WGS sequence"/>
</dbReference>
<dbReference type="RefSeq" id="WP_176776333.1">
    <property type="nucleotide sequence ID" value="NZ_FNOE01000001.1"/>
</dbReference>
<evidence type="ECO:0008006" key="3">
    <source>
        <dbReference type="Google" id="ProtNLM"/>
    </source>
</evidence>